<dbReference type="EMBL" id="POUW01000001">
    <property type="protein sequence ID" value="PNG07933.1"/>
    <property type="molecule type" value="Genomic_DNA"/>
</dbReference>
<proteinExistence type="predicted"/>
<reference evidence="3 4" key="1">
    <citation type="submission" date="2018-01" db="EMBL/GenBank/DDBJ databases">
        <title>Denitrification phenotypes of diverse strains of Pseudomonas stutzeri.</title>
        <authorList>
            <person name="Milligan D.A."/>
            <person name="Bergaust L."/>
            <person name="Bakken L.R."/>
            <person name="Frostegard A."/>
        </authorList>
    </citation>
    <scope>NUCLEOTIDE SEQUENCE [LARGE SCALE GENOMIC DNA]</scope>
    <source>
        <strain evidence="3 4">28a3</strain>
    </source>
</reference>
<name>A0A2N8SZL9_STUST</name>
<dbReference type="AlphaFoldDB" id="A0A2N8SZL9"/>
<sequence>MNRIIIAAALAASTIVLSPMSFAEESSAFAAHFAALQDSAAGDASEQIATSQHATESQADKDS</sequence>
<evidence type="ECO:0000313" key="3">
    <source>
        <dbReference type="EMBL" id="PNG07933.1"/>
    </source>
</evidence>
<feature type="region of interest" description="Disordered" evidence="1">
    <location>
        <begin position="44"/>
        <end position="63"/>
    </location>
</feature>
<organism evidence="3 4">
    <name type="scientific">Stutzerimonas stutzeri</name>
    <name type="common">Pseudomonas stutzeri</name>
    <dbReference type="NCBI Taxonomy" id="316"/>
    <lineage>
        <taxon>Bacteria</taxon>
        <taxon>Pseudomonadati</taxon>
        <taxon>Pseudomonadota</taxon>
        <taxon>Gammaproteobacteria</taxon>
        <taxon>Pseudomonadales</taxon>
        <taxon>Pseudomonadaceae</taxon>
        <taxon>Stutzerimonas</taxon>
    </lineage>
</organism>
<feature type="chain" id="PRO_5014757337" description="Secreted protein" evidence="2">
    <location>
        <begin position="24"/>
        <end position="63"/>
    </location>
</feature>
<feature type="compositionally biased region" description="Polar residues" evidence="1">
    <location>
        <begin position="47"/>
        <end position="57"/>
    </location>
</feature>
<evidence type="ECO:0000256" key="1">
    <source>
        <dbReference type="SAM" id="MobiDB-lite"/>
    </source>
</evidence>
<evidence type="ECO:0008006" key="5">
    <source>
        <dbReference type="Google" id="ProtNLM"/>
    </source>
</evidence>
<feature type="signal peptide" evidence="2">
    <location>
        <begin position="1"/>
        <end position="23"/>
    </location>
</feature>
<protein>
    <recommendedName>
        <fullName evidence="5">Secreted protein</fullName>
    </recommendedName>
</protein>
<keyword evidence="2" id="KW-0732">Signal</keyword>
<dbReference type="Proteomes" id="UP000235897">
    <property type="component" value="Unassembled WGS sequence"/>
</dbReference>
<comment type="caution">
    <text evidence="3">The sequence shown here is derived from an EMBL/GenBank/DDBJ whole genome shotgun (WGS) entry which is preliminary data.</text>
</comment>
<accession>A0A2N8SZL9</accession>
<evidence type="ECO:0000256" key="2">
    <source>
        <dbReference type="SAM" id="SignalP"/>
    </source>
</evidence>
<evidence type="ECO:0000313" key="4">
    <source>
        <dbReference type="Proteomes" id="UP000235897"/>
    </source>
</evidence>
<gene>
    <name evidence="3" type="ORF">CXL00_02465</name>
</gene>
<dbReference type="RefSeq" id="WP_102845890.1">
    <property type="nucleotide sequence ID" value="NZ_JAMOIG010000003.1"/>
</dbReference>